<dbReference type="Proteomes" id="UP000183613">
    <property type="component" value="Unassembled WGS sequence"/>
</dbReference>
<dbReference type="PATRIC" id="fig|882211.3.peg.4466"/>
<gene>
    <name evidence="1" type="ORF">SAMN04489800_0209</name>
</gene>
<keyword evidence="2" id="KW-1185">Reference proteome</keyword>
<sequence>MTISITSKTLSDYDAQLAFNTATAFLRKSDLANYLIDQLEQQRVKLSVEVSSDPALANQDVSNKGSIVWNLHSDQSPSPDLPDVAALLSRIPAQQKPYITSQWRLMHSLALACQQLNDQLNFRDADATWPWLDEKVLSAGDIENVVARELSDLPLPDEQNWNRLLKRT</sequence>
<organism evidence="1 2">
    <name type="scientific">Pseudomonas deceptionensis</name>
    <dbReference type="NCBI Taxonomy" id="882211"/>
    <lineage>
        <taxon>Bacteria</taxon>
        <taxon>Pseudomonadati</taxon>
        <taxon>Pseudomonadota</taxon>
        <taxon>Gammaproteobacteria</taxon>
        <taxon>Pseudomonadales</taxon>
        <taxon>Pseudomonadaceae</taxon>
        <taxon>Pseudomonas</taxon>
    </lineage>
</organism>
<name>A0A0J6G873_PSEDM</name>
<dbReference type="AlphaFoldDB" id="A0A0J6G873"/>
<proteinExistence type="predicted"/>
<dbReference type="OrthoDB" id="6971876at2"/>
<dbReference type="RefSeq" id="WP_048362066.1">
    <property type="nucleotide sequence ID" value="NZ_FNUD01000002.1"/>
</dbReference>
<accession>A0A0J6G873</accession>
<comment type="caution">
    <text evidence="1">The sequence shown here is derived from an EMBL/GenBank/DDBJ whole genome shotgun (WGS) entry which is preliminary data.</text>
</comment>
<dbReference type="EMBL" id="FNUD01000002">
    <property type="protein sequence ID" value="SEE20845.1"/>
    <property type="molecule type" value="Genomic_DNA"/>
</dbReference>
<protein>
    <submittedName>
        <fullName evidence="1">Uncharacterized protein</fullName>
    </submittedName>
</protein>
<evidence type="ECO:0000313" key="2">
    <source>
        <dbReference type="Proteomes" id="UP000183613"/>
    </source>
</evidence>
<reference evidence="1" key="1">
    <citation type="submission" date="2016-10" db="EMBL/GenBank/DDBJ databases">
        <authorList>
            <person name="Varghese N."/>
            <person name="Submissions S."/>
        </authorList>
    </citation>
    <scope>NUCLEOTIDE SEQUENCE [LARGE SCALE GENOMIC DNA]</scope>
    <source>
        <strain evidence="1">LMG 25555</strain>
    </source>
</reference>
<evidence type="ECO:0000313" key="1">
    <source>
        <dbReference type="EMBL" id="SEE20845.1"/>
    </source>
</evidence>